<dbReference type="PANTHER" id="PTHR11586">
    <property type="entry name" value="TRNA-AMINOACYLATION COFACTOR ARC1 FAMILY MEMBER"/>
    <property type="match status" value="1"/>
</dbReference>
<dbReference type="InterPro" id="IPR002547">
    <property type="entry name" value="tRNA-bd_dom"/>
</dbReference>
<evidence type="ECO:0000313" key="18">
    <source>
        <dbReference type="EMBL" id="KKS01562.1"/>
    </source>
</evidence>
<dbReference type="Pfam" id="PF01588">
    <property type="entry name" value="tRNA_bind"/>
    <property type="match status" value="1"/>
</dbReference>
<keyword evidence="7 16" id="KW-0820">tRNA-binding</keyword>
<dbReference type="GO" id="GO:0000049">
    <property type="term" value="F:tRNA binding"/>
    <property type="evidence" value="ECO:0007669"/>
    <property type="project" value="UniProtKB-UniRule"/>
</dbReference>
<evidence type="ECO:0000256" key="15">
    <source>
        <dbReference type="ARBA" id="ARBA00047364"/>
    </source>
</evidence>
<dbReference type="FunFam" id="2.40.50.140:FF:000042">
    <property type="entry name" value="Methionine--tRNA ligase"/>
    <property type="match status" value="1"/>
</dbReference>
<dbReference type="InterPro" id="IPR012340">
    <property type="entry name" value="NA-bd_OB-fold"/>
</dbReference>
<comment type="caution">
    <text evidence="18">The sequence shown here is derived from an EMBL/GenBank/DDBJ whole genome shotgun (WGS) entry which is preliminary data.</text>
</comment>
<keyword evidence="8 18" id="KW-0436">Ligase</keyword>
<dbReference type="Gene3D" id="2.40.50.140">
    <property type="entry name" value="Nucleic acid-binding proteins"/>
    <property type="match status" value="1"/>
</dbReference>
<comment type="subcellular location">
    <subcellularLocation>
        <location evidence="2">Cytoplasm</location>
    </subcellularLocation>
</comment>
<keyword evidence="10" id="KW-0067">ATP-binding</keyword>
<dbReference type="Proteomes" id="UP000033903">
    <property type="component" value="Unassembled WGS sequence"/>
</dbReference>
<keyword evidence="9" id="KW-0547">Nucleotide-binding</keyword>
<evidence type="ECO:0000256" key="4">
    <source>
        <dbReference type="ARBA" id="ARBA00012838"/>
    </source>
</evidence>
<reference evidence="18 19" key="1">
    <citation type="journal article" date="2015" name="Nature">
        <title>rRNA introns, odd ribosomes, and small enigmatic genomes across a large radiation of phyla.</title>
        <authorList>
            <person name="Brown C.T."/>
            <person name="Hug L.A."/>
            <person name="Thomas B.C."/>
            <person name="Sharon I."/>
            <person name="Castelle C.J."/>
            <person name="Singh A."/>
            <person name="Wilkins M.J."/>
            <person name="Williams K.H."/>
            <person name="Banfield J.F."/>
        </authorList>
    </citation>
    <scope>NUCLEOTIDE SEQUENCE [LARGE SCALE GENOMIC DNA]</scope>
</reference>
<dbReference type="EMBL" id="LCBA01000003">
    <property type="protein sequence ID" value="KKS01562.1"/>
    <property type="molecule type" value="Genomic_DNA"/>
</dbReference>
<evidence type="ECO:0000313" key="19">
    <source>
        <dbReference type="Proteomes" id="UP000033903"/>
    </source>
</evidence>
<gene>
    <name evidence="18" type="ORF">UU54_C0003G0036</name>
</gene>
<dbReference type="SUPFAM" id="SSF50249">
    <property type="entry name" value="Nucleic acid-binding proteins"/>
    <property type="match status" value="1"/>
</dbReference>
<evidence type="ECO:0000256" key="3">
    <source>
        <dbReference type="ARBA" id="ARBA00011738"/>
    </source>
</evidence>
<sequence>MTFEEFKKVDLRVAKIVSAEKVPDSEKLLRLEINCGDKNEAGESVKRQVVSGIAKSYAPENLIGKEILIVANLEPRQLMGLTSNGMLLAARNADGQPVILIPEKEVAAGTEIG</sequence>
<evidence type="ECO:0000256" key="14">
    <source>
        <dbReference type="ARBA" id="ARBA00030904"/>
    </source>
</evidence>
<dbReference type="GO" id="GO:0006431">
    <property type="term" value="P:methionyl-tRNA aminoacylation"/>
    <property type="evidence" value="ECO:0007669"/>
    <property type="project" value="InterPro"/>
</dbReference>
<dbReference type="GO" id="GO:0004825">
    <property type="term" value="F:methionine-tRNA ligase activity"/>
    <property type="evidence" value="ECO:0007669"/>
    <property type="project" value="UniProtKB-EC"/>
</dbReference>
<evidence type="ECO:0000256" key="8">
    <source>
        <dbReference type="ARBA" id="ARBA00022598"/>
    </source>
</evidence>
<evidence type="ECO:0000256" key="13">
    <source>
        <dbReference type="ARBA" id="ARBA00023146"/>
    </source>
</evidence>
<dbReference type="PROSITE" id="PS50886">
    <property type="entry name" value="TRBD"/>
    <property type="match status" value="1"/>
</dbReference>
<dbReference type="CDD" id="cd02800">
    <property type="entry name" value="tRNA_bind_EcMetRS_like"/>
    <property type="match status" value="1"/>
</dbReference>
<keyword evidence="12" id="KW-0648">Protein biosynthesis</keyword>
<evidence type="ECO:0000256" key="11">
    <source>
        <dbReference type="ARBA" id="ARBA00022884"/>
    </source>
</evidence>
<dbReference type="GO" id="GO:0005524">
    <property type="term" value="F:ATP binding"/>
    <property type="evidence" value="ECO:0007669"/>
    <property type="project" value="UniProtKB-KW"/>
</dbReference>
<dbReference type="EC" id="6.1.1.10" evidence="4"/>
<comment type="function">
    <text evidence="1">Is required not only for elongation of protein synthesis but also for the initiation of all mRNA translation through initiator tRNA(fMet) aminoacylation.</text>
</comment>
<dbReference type="InterPro" id="IPR004495">
    <property type="entry name" value="Met-tRNA-synth_bsu_C"/>
</dbReference>
<keyword evidence="6" id="KW-0963">Cytoplasm</keyword>
<evidence type="ECO:0000256" key="6">
    <source>
        <dbReference type="ARBA" id="ARBA00022490"/>
    </source>
</evidence>
<dbReference type="NCBIfam" id="TIGR00399">
    <property type="entry name" value="metG_C_term"/>
    <property type="match status" value="1"/>
</dbReference>
<evidence type="ECO:0000259" key="17">
    <source>
        <dbReference type="PROSITE" id="PS50886"/>
    </source>
</evidence>
<dbReference type="PANTHER" id="PTHR11586:SF37">
    <property type="entry name" value="TRNA-BINDING DOMAIN-CONTAINING PROTEIN"/>
    <property type="match status" value="1"/>
</dbReference>
<dbReference type="InterPro" id="IPR051270">
    <property type="entry name" value="Tyrosine-tRNA_ligase_regulator"/>
</dbReference>
<name>A0A0G0VPH3_9BACT</name>
<evidence type="ECO:0000256" key="5">
    <source>
        <dbReference type="ARBA" id="ARBA00018753"/>
    </source>
</evidence>
<accession>A0A0G0VPH3</accession>
<evidence type="ECO:0000256" key="10">
    <source>
        <dbReference type="ARBA" id="ARBA00022840"/>
    </source>
</evidence>
<protein>
    <recommendedName>
        <fullName evidence="5">Methionine--tRNA ligase</fullName>
        <ecNumber evidence="4">6.1.1.10</ecNumber>
    </recommendedName>
    <alternativeName>
        <fullName evidence="14">Methionyl-tRNA synthetase</fullName>
    </alternativeName>
</protein>
<evidence type="ECO:0000256" key="7">
    <source>
        <dbReference type="ARBA" id="ARBA00022555"/>
    </source>
</evidence>
<evidence type="ECO:0000256" key="2">
    <source>
        <dbReference type="ARBA" id="ARBA00004496"/>
    </source>
</evidence>
<keyword evidence="11 16" id="KW-0694">RNA-binding</keyword>
<dbReference type="GO" id="GO:0005737">
    <property type="term" value="C:cytoplasm"/>
    <property type="evidence" value="ECO:0007669"/>
    <property type="project" value="UniProtKB-SubCell"/>
</dbReference>
<proteinExistence type="predicted"/>
<evidence type="ECO:0000256" key="1">
    <source>
        <dbReference type="ARBA" id="ARBA00003314"/>
    </source>
</evidence>
<comment type="catalytic activity">
    <reaction evidence="15">
        <text>tRNA(Met) + L-methionine + ATP = L-methionyl-tRNA(Met) + AMP + diphosphate</text>
        <dbReference type="Rhea" id="RHEA:13481"/>
        <dbReference type="Rhea" id="RHEA-COMP:9667"/>
        <dbReference type="Rhea" id="RHEA-COMP:9698"/>
        <dbReference type="ChEBI" id="CHEBI:30616"/>
        <dbReference type="ChEBI" id="CHEBI:33019"/>
        <dbReference type="ChEBI" id="CHEBI:57844"/>
        <dbReference type="ChEBI" id="CHEBI:78442"/>
        <dbReference type="ChEBI" id="CHEBI:78530"/>
        <dbReference type="ChEBI" id="CHEBI:456215"/>
        <dbReference type="EC" id="6.1.1.10"/>
    </reaction>
</comment>
<feature type="domain" description="TRNA-binding" evidence="17">
    <location>
        <begin position="5"/>
        <end position="113"/>
    </location>
</feature>
<dbReference type="AlphaFoldDB" id="A0A0G0VPH3"/>
<evidence type="ECO:0000256" key="9">
    <source>
        <dbReference type="ARBA" id="ARBA00022741"/>
    </source>
</evidence>
<keyword evidence="13" id="KW-0030">Aminoacyl-tRNA synthetase</keyword>
<evidence type="ECO:0000256" key="16">
    <source>
        <dbReference type="PROSITE-ProRule" id="PRU00209"/>
    </source>
</evidence>
<comment type="subunit">
    <text evidence="3">Homodimer.</text>
</comment>
<dbReference type="PATRIC" id="fig|1619023.3.peg.105"/>
<evidence type="ECO:0000256" key="12">
    <source>
        <dbReference type="ARBA" id="ARBA00022917"/>
    </source>
</evidence>
<organism evidence="18 19">
    <name type="scientific">Candidatus Yanofskybacteria bacterium GW2011_GWA2_41_22</name>
    <dbReference type="NCBI Taxonomy" id="1619023"/>
    <lineage>
        <taxon>Bacteria</taxon>
        <taxon>Candidatus Yanofskyibacteriota</taxon>
    </lineage>
</organism>